<reference evidence="11" key="1">
    <citation type="submission" date="2013-05" db="EMBL/GenBank/DDBJ databases">
        <authorList>
            <person name="Harkins D.M."/>
            <person name="Durkin A.S."/>
            <person name="Brinkac L.M."/>
            <person name="Haft D.H."/>
            <person name="Selengut J.D."/>
            <person name="Sanka R."/>
            <person name="DePew J."/>
            <person name="Purushe J."/>
            <person name="Hartskeerl R.A."/>
            <person name="Ahmed A."/>
            <person name="van der Linden H."/>
            <person name="Goris M.G.A."/>
            <person name="Vinetz J.M."/>
            <person name="Sutton G.G."/>
            <person name="Nierman W.C."/>
            <person name="Fouts D.E."/>
        </authorList>
    </citation>
    <scope>NUCLEOTIDE SEQUENCE [LARGE SCALE GENOMIC DNA]</scope>
    <source>
        <strain evidence="11">5399</strain>
    </source>
</reference>
<dbReference type="Proteomes" id="UP000015454">
    <property type="component" value="Unassembled WGS sequence"/>
</dbReference>
<comment type="catalytic activity">
    <reaction evidence="1 10">
        <text>Transfers a segment of a (1-&gt;4)-alpha-D-glucan to a new position in an acceptor, which may be glucose or a (1-&gt;4)-alpha-D-glucan.</text>
        <dbReference type="EC" id="2.4.1.25"/>
    </reaction>
</comment>
<dbReference type="InterPro" id="IPR017853">
    <property type="entry name" value="GH"/>
</dbReference>
<evidence type="ECO:0000256" key="3">
    <source>
        <dbReference type="ARBA" id="ARBA00012560"/>
    </source>
</evidence>
<dbReference type="RefSeq" id="WP_010568405.1">
    <property type="nucleotide sequence ID" value="NZ_AHMO02000007.1"/>
</dbReference>
<evidence type="ECO:0000256" key="8">
    <source>
        <dbReference type="ARBA" id="ARBA00031423"/>
    </source>
</evidence>
<evidence type="ECO:0000256" key="7">
    <source>
        <dbReference type="ARBA" id="ARBA00023277"/>
    </source>
</evidence>
<evidence type="ECO:0000256" key="2">
    <source>
        <dbReference type="ARBA" id="ARBA00005684"/>
    </source>
</evidence>
<dbReference type="PANTHER" id="PTHR32438:SF5">
    <property type="entry name" value="4-ALPHA-GLUCANOTRANSFERASE DPE1, CHLOROPLASTIC_AMYLOPLASTIC"/>
    <property type="match status" value="1"/>
</dbReference>
<dbReference type="NCBIfam" id="TIGR00217">
    <property type="entry name" value="malQ"/>
    <property type="match status" value="1"/>
</dbReference>
<protein>
    <recommendedName>
        <fullName evidence="4 10">4-alpha-glucanotransferase</fullName>
        <ecNumber evidence="3 10">2.4.1.25</ecNumber>
    </recommendedName>
    <alternativeName>
        <fullName evidence="8 10">Amylomaltase</fullName>
    </alternativeName>
    <alternativeName>
        <fullName evidence="9 10">Disproportionating enzyme</fullName>
    </alternativeName>
</protein>
<dbReference type="GO" id="GO:0005975">
    <property type="term" value="P:carbohydrate metabolic process"/>
    <property type="evidence" value="ECO:0007669"/>
    <property type="project" value="InterPro"/>
</dbReference>
<keyword evidence="6 10" id="KW-0808">Transferase</keyword>
<keyword evidence="7 10" id="KW-0119">Carbohydrate metabolism</keyword>
<dbReference type="AlphaFoldDB" id="T0GMD6"/>
<keyword evidence="12" id="KW-1185">Reference proteome</keyword>
<name>T0GMD6_9LEPT</name>
<evidence type="ECO:0000313" key="12">
    <source>
        <dbReference type="Proteomes" id="UP000015454"/>
    </source>
</evidence>
<evidence type="ECO:0000256" key="9">
    <source>
        <dbReference type="ARBA" id="ARBA00031501"/>
    </source>
</evidence>
<accession>T0GMD6</accession>
<dbReference type="Gene3D" id="3.20.20.80">
    <property type="entry name" value="Glycosidases"/>
    <property type="match status" value="1"/>
</dbReference>
<evidence type="ECO:0000256" key="10">
    <source>
        <dbReference type="RuleBase" id="RU361207"/>
    </source>
</evidence>
<dbReference type="EMBL" id="AHMO02000007">
    <property type="protein sequence ID" value="EQA46523.1"/>
    <property type="molecule type" value="Genomic_DNA"/>
</dbReference>
<evidence type="ECO:0000256" key="4">
    <source>
        <dbReference type="ARBA" id="ARBA00020295"/>
    </source>
</evidence>
<evidence type="ECO:0000256" key="5">
    <source>
        <dbReference type="ARBA" id="ARBA00022676"/>
    </source>
</evidence>
<sequence length="705" mass="81245">MNETSVYEAFGILPEYNDLIGQVHRLETKTFLGILVALGYDPKEVSDPESILKKNSTSSSSKILEPAYFIPVHSQPGIIRIRWAKDQSVEKLRFRIILEEGPIFDVRIQELTSEENDADSLRLITISLLEPLPPGYHKLQLEGLPESYSTSDVLESVLIVYPETCYDWSDHWKRKGISLQLYSVRSPWNDGIGDFKDLQEIGSDCAKNGFSILGVNPLHALFPLDPEQRSPYSPSNRLFKNPLYIHLPWVFRDFGFHELESEYLIERSKATFLESISDEHIDYAKISDFKMKFLRVIYQRFMESVPSENPETFSLFQTFTEIGGTLLFRHCLFDASRIIIETLKTSPLKERHMQSDRLETEIDEKSKNLTNEVRFYQFIQWIAEKQFSQVADSLFNMQISLYTDLAVGPDPGGSEVQIAGRIFSSGAAIGSPPDEFSPNGQNWGILPLIPDRLKEEHYEHFIELLRANMPKDGILRIDHAVGLFRLFWIPNTGEAGGYVLYPWEDLLRILALESQRSRCAVVAEDLGLVPLEIRKILSEFGIYLTKILYFEKHDSHQYSSPSHYQLRTVASLNTHDLPTLKGYWNSEDIKERFRIGMLSWAEYETLLAERESDKEMIVALMHKEGILVTHNGNGIQSPEIEDALFKLLSSANSKIRMFAMHDILGEYKQTNLPGTTNEYPNWKLRYSLFWREHPFFNKETNLQSL</sequence>
<dbReference type="InterPro" id="IPR003385">
    <property type="entry name" value="Glyco_hydro_77"/>
</dbReference>
<comment type="caution">
    <text evidence="11">The sequence shown here is derived from an EMBL/GenBank/DDBJ whole genome shotgun (WGS) entry which is preliminary data.</text>
</comment>
<dbReference type="PANTHER" id="PTHR32438">
    <property type="entry name" value="4-ALPHA-GLUCANOTRANSFERASE DPE1, CHLOROPLASTIC/AMYLOPLASTIC"/>
    <property type="match status" value="1"/>
</dbReference>
<evidence type="ECO:0000256" key="1">
    <source>
        <dbReference type="ARBA" id="ARBA00000439"/>
    </source>
</evidence>
<gene>
    <name evidence="11" type="primary">malQ</name>
    <name evidence="11" type="ORF">LEP1GSC050_0339</name>
</gene>
<evidence type="ECO:0000256" key="6">
    <source>
        <dbReference type="ARBA" id="ARBA00022679"/>
    </source>
</evidence>
<dbReference type="OrthoDB" id="9811841at2"/>
<dbReference type="STRING" id="1049789.LEP1GSC050_0339"/>
<organism evidence="11 12">
    <name type="scientific">Leptospira broomii serovar Hurstbridge str. 5399</name>
    <dbReference type="NCBI Taxonomy" id="1049789"/>
    <lineage>
        <taxon>Bacteria</taxon>
        <taxon>Pseudomonadati</taxon>
        <taxon>Spirochaetota</taxon>
        <taxon>Spirochaetia</taxon>
        <taxon>Leptospirales</taxon>
        <taxon>Leptospiraceae</taxon>
        <taxon>Leptospira</taxon>
    </lineage>
</organism>
<comment type="similarity">
    <text evidence="2 10">Belongs to the disproportionating enzyme family.</text>
</comment>
<dbReference type="Pfam" id="PF02446">
    <property type="entry name" value="Glyco_hydro_77"/>
    <property type="match status" value="1"/>
</dbReference>
<dbReference type="EC" id="2.4.1.25" evidence="3 10"/>
<keyword evidence="5 10" id="KW-0328">Glycosyltransferase</keyword>
<dbReference type="GO" id="GO:0004134">
    <property type="term" value="F:4-alpha-glucanotransferase activity"/>
    <property type="evidence" value="ECO:0007669"/>
    <property type="project" value="UniProtKB-EC"/>
</dbReference>
<dbReference type="SUPFAM" id="SSF51445">
    <property type="entry name" value="(Trans)glycosidases"/>
    <property type="match status" value="1"/>
</dbReference>
<evidence type="ECO:0000313" key="11">
    <source>
        <dbReference type="EMBL" id="EQA46523.1"/>
    </source>
</evidence>
<proteinExistence type="inferred from homology"/>